<dbReference type="OrthoDB" id="10307649at2759"/>
<dbReference type="RefSeq" id="XP_008079879.1">
    <property type="nucleotide sequence ID" value="XM_008081688.1"/>
</dbReference>
<dbReference type="GeneID" id="19465328"/>
<accession>S3D489</accession>
<feature type="compositionally biased region" description="Acidic residues" evidence="1">
    <location>
        <begin position="437"/>
        <end position="448"/>
    </location>
</feature>
<proteinExistence type="predicted"/>
<feature type="region of interest" description="Disordered" evidence="1">
    <location>
        <begin position="207"/>
        <end position="366"/>
    </location>
</feature>
<gene>
    <name evidence="2" type="ORF">GLAREA_06274</name>
</gene>
<dbReference type="EMBL" id="KE145358">
    <property type="protein sequence ID" value="EPE33262.1"/>
    <property type="molecule type" value="Genomic_DNA"/>
</dbReference>
<dbReference type="HOGENOM" id="CLU_624122_0_0_1"/>
<dbReference type="AlphaFoldDB" id="S3D489"/>
<evidence type="ECO:0000313" key="2">
    <source>
        <dbReference type="EMBL" id="EPE33262.1"/>
    </source>
</evidence>
<feature type="compositionally biased region" description="Polar residues" evidence="1">
    <location>
        <begin position="179"/>
        <end position="190"/>
    </location>
</feature>
<evidence type="ECO:0000256" key="1">
    <source>
        <dbReference type="SAM" id="MobiDB-lite"/>
    </source>
</evidence>
<reference evidence="2 3" key="1">
    <citation type="journal article" date="2013" name="BMC Genomics">
        <title>Genomics-driven discovery of the pneumocandin biosynthetic gene cluster in the fungus Glarea lozoyensis.</title>
        <authorList>
            <person name="Chen L."/>
            <person name="Yue Q."/>
            <person name="Zhang X."/>
            <person name="Xiang M."/>
            <person name="Wang C."/>
            <person name="Li S."/>
            <person name="Che Y."/>
            <person name="Ortiz-Lopez F.J."/>
            <person name="Bills G.F."/>
            <person name="Liu X."/>
            <person name="An Z."/>
        </authorList>
    </citation>
    <scope>NUCLEOTIDE SEQUENCE [LARGE SCALE GENOMIC DNA]</scope>
    <source>
        <strain evidence="3">ATCC 20868 / MF5171</strain>
    </source>
</reference>
<feature type="compositionally biased region" description="Basic residues" evidence="1">
    <location>
        <begin position="415"/>
        <end position="430"/>
    </location>
</feature>
<evidence type="ECO:0000313" key="3">
    <source>
        <dbReference type="Proteomes" id="UP000016922"/>
    </source>
</evidence>
<feature type="region of interest" description="Disordered" evidence="1">
    <location>
        <begin position="117"/>
        <end position="190"/>
    </location>
</feature>
<feature type="compositionally biased region" description="Basic and acidic residues" evidence="1">
    <location>
        <begin position="166"/>
        <end position="176"/>
    </location>
</feature>
<keyword evidence="3" id="KW-1185">Reference proteome</keyword>
<organism evidence="2 3">
    <name type="scientific">Glarea lozoyensis (strain ATCC 20868 / MF5171)</name>
    <dbReference type="NCBI Taxonomy" id="1116229"/>
    <lineage>
        <taxon>Eukaryota</taxon>
        <taxon>Fungi</taxon>
        <taxon>Dikarya</taxon>
        <taxon>Ascomycota</taxon>
        <taxon>Pezizomycotina</taxon>
        <taxon>Leotiomycetes</taxon>
        <taxon>Helotiales</taxon>
        <taxon>Helotiaceae</taxon>
        <taxon>Glarea</taxon>
    </lineage>
</organism>
<dbReference type="KEGG" id="glz:GLAREA_06274"/>
<feature type="compositionally biased region" description="Basic and acidic residues" evidence="1">
    <location>
        <begin position="117"/>
        <end position="139"/>
    </location>
</feature>
<dbReference type="Proteomes" id="UP000016922">
    <property type="component" value="Unassembled WGS sequence"/>
</dbReference>
<feature type="compositionally biased region" description="Polar residues" evidence="1">
    <location>
        <begin position="458"/>
        <end position="467"/>
    </location>
</feature>
<protein>
    <submittedName>
        <fullName evidence="2">Uncharacterized protein</fullName>
    </submittedName>
</protein>
<feature type="compositionally biased region" description="Polar residues" evidence="1">
    <location>
        <begin position="286"/>
        <end position="303"/>
    </location>
</feature>
<feature type="region of interest" description="Disordered" evidence="1">
    <location>
        <begin position="383"/>
        <end position="472"/>
    </location>
</feature>
<sequence length="481" mass="54575">MASEFAAVWPPPGPDYDRDKPWFYESQRAKVFLRWVEEGHVQRNVEGANTYNNLHRSYTEEVEPLYMTQGFRQDWNVEWRLFTHFNQSATLAEFGVPEPPEMPIWRGQQIRERIEQRRAAEANTHTKDDHEGISSRRESAGVGGNNPDVGSAFQPKFKPKRRRGKGKEPGVTDREPAWNTLTPQATQGNLPNISERWMDRFQDSATRYSPSESFVARPSQRVEGVARSELAVQVSRRHKYKNEVEDSFSMSDIPEFKEREPKMSNSAATSVDPPALSERQEGTPWGSMNPTAFRQGQAETSSRNKNREPHRTPIAGPSLIKKEEDSLDQKPSFKNAPRRRQPRHARDDEKERSELEIYRGIFGDHAEVMLERVQALREIKRLRDSVVNWKPPSASKSTQASRRQRSDDEEEQQTAKKRKRQRRRRKRKPRSGGGCREDDDLGGDDGDGGDGGAGGTGNAASKSSTAAPSVALALPFVAVGR</sequence>
<feature type="compositionally biased region" description="Basic and acidic residues" evidence="1">
    <location>
        <begin position="344"/>
        <end position="366"/>
    </location>
</feature>
<name>S3D489_GLAL2</name>